<feature type="transmembrane region" description="Helical" evidence="1">
    <location>
        <begin position="51"/>
        <end position="72"/>
    </location>
</feature>
<dbReference type="AlphaFoldDB" id="A0A8J3MEG3"/>
<keyword evidence="1" id="KW-1133">Transmembrane helix</keyword>
<reference evidence="2" key="2">
    <citation type="submission" date="2020-09" db="EMBL/GenBank/DDBJ databases">
        <authorList>
            <person name="Sun Q."/>
            <person name="Zhou Y."/>
        </authorList>
    </citation>
    <scope>NUCLEOTIDE SEQUENCE</scope>
    <source>
        <strain evidence="2">CGMCC 1.7081</strain>
    </source>
</reference>
<protein>
    <recommendedName>
        <fullName evidence="4">Intracellular septation protein A</fullName>
    </recommendedName>
</protein>
<name>A0A8J3MEG3_9RHOB</name>
<feature type="transmembrane region" description="Helical" evidence="1">
    <location>
        <begin position="22"/>
        <end position="44"/>
    </location>
</feature>
<feature type="transmembrane region" description="Helical" evidence="1">
    <location>
        <begin position="135"/>
        <end position="155"/>
    </location>
</feature>
<dbReference type="EMBL" id="BNAP01000038">
    <property type="protein sequence ID" value="GHH03725.1"/>
    <property type="molecule type" value="Genomic_DNA"/>
</dbReference>
<keyword evidence="1" id="KW-0812">Transmembrane</keyword>
<organism evidence="2 3">
    <name type="scientific">Pseudodonghicola xiamenensis</name>
    <dbReference type="NCBI Taxonomy" id="337702"/>
    <lineage>
        <taxon>Bacteria</taxon>
        <taxon>Pseudomonadati</taxon>
        <taxon>Pseudomonadota</taxon>
        <taxon>Alphaproteobacteria</taxon>
        <taxon>Rhodobacterales</taxon>
        <taxon>Paracoccaceae</taxon>
        <taxon>Pseudodonghicola</taxon>
    </lineage>
</organism>
<sequence length="197" mass="21979">MRNDIIFGAPLPYVVFLIARHYGLSVVYALAIGSLFPIGMILISWVRQRQIAAISIITLTATLASLISSLWFDSAYLALLKGSLITGSVGLAFAASLLFPRPLVFYLADRGDAADRADIAALWERSADYRKMMRFMTRVWALVLICEALSRAILIPFIPPAAFLILSEAMWISVFALMIGWSMRYGQRRSDEILRSI</sequence>
<comment type="caution">
    <text evidence="2">The sequence shown here is derived from an EMBL/GenBank/DDBJ whole genome shotgun (WGS) entry which is preliminary data.</text>
</comment>
<keyword evidence="3" id="KW-1185">Reference proteome</keyword>
<feature type="transmembrane region" description="Helical" evidence="1">
    <location>
        <begin position="161"/>
        <end position="181"/>
    </location>
</feature>
<keyword evidence="1" id="KW-0472">Membrane</keyword>
<accession>A0A8J3MEG3</accession>
<dbReference type="NCBIfam" id="NF041646">
    <property type="entry name" value="VC0807_fam"/>
    <property type="match status" value="1"/>
</dbReference>
<dbReference type="Proteomes" id="UP000611500">
    <property type="component" value="Unassembled WGS sequence"/>
</dbReference>
<evidence type="ECO:0000313" key="2">
    <source>
        <dbReference type="EMBL" id="GHH03725.1"/>
    </source>
</evidence>
<dbReference type="RefSeq" id="WP_028095295.1">
    <property type="nucleotide sequence ID" value="NZ_BNAP01000038.1"/>
</dbReference>
<reference evidence="2" key="1">
    <citation type="journal article" date="2014" name="Int. J. Syst. Evol. Microbiol.">
        <title>Complete genome sequence of Corynebacterium casei LMG S-19264T (=DSM 44701T), isolated from a smear-ripened cheese.</title>
        <authorList>
            <consortium name="US DOE Joint Genome Institute (JGI-PGF)"/>
            <person name="Walter F."/>
            <person name="Albersmeier A."/>
            <person name="Kalinowski J."/>
            <person name="Ruckert C."/>
        </authorList>
    </citation>
    <scope>NUCLEOTIDE SEQUENCE</scope>
    <source>
        <strain evidence="2">CGMCC 1.7081</strain>
    </source>
</reference>
<evidence type="ECO:0000313" key="3">
    <source>
        <dbReference type="Proteomes" id="UP000611500"/>
    </source>
</evidence>
<gene>
    <name evidence="2" type="ORF">GCM10010961_41910</name>
</gene>
<evidence type="ECO:0000256" key="1">
    <source>
        <dbReference type="SAM" id="Phobius"/>
    </source>
</evidence>
<feature type="transmembrane region" description="Helical" evidence="1">
    <location>
        <begin position="78"/>
        <end position="99"/>
    </location>
</feature>
<proteinExistence type="predicted"/>
<evidence type="ECO:0008006" key="4">
    <source>
        <dbReference type="Google" id="ProtNLM"/>
    </source>
</evidence>